<dbReference type="Proteomes" id="UP000256269">
    <property type="component" value="Unassembled WGS sequence"/>
</dbReference>
<feature type="transmembrane region" description="Helical" evidence="1">
    <location>
        <begin position="12"/>
        <end position="36"/>
    </location>
</feature>
<gene>
    <name evidence="3" type="ORF">BCF44_11078</name>
</gene>
<dbReference type="InterPro" id="IPR014729">
    <property type="entry name" value="Rossmann-like_a/b/a_fold"/>
</dbReference>
<dbReference type="EMBL" id="QUNO01000010">
    <property type="protein sequence ID" value="REH42582.1"/>
    <property type="molecule type" value="Genomic_DNA"/>
</dbReference>
<dbReference type="Gene3D" id="3.40.50.620">
    <property type="entry name" value="HUPs"/>
    <property type="match status" value="1"/>
</dbReference>
<sequence length="214" mass="23004">MGLVTGSTVRRMCLRVVLGAILVAGLVIGGTAVRVWQVARLDDRSPVDVAIVLGAAQYDGRPSDALEARLQHAKTLYDDGVVKYVLTVGGRQPGDHYTEAESGQMWLADNGVPQDRIVSVGTGSDTLESLRAVAPVYRDHGWNSAVLVSDPWHSFRAQIMARDSGIDAGVSPTHTGPMVRTRETQFSQIVRETGALLFYRLSKAPADEFGASVS</sequence>
<dbReference type="PANTHER" id="PTHR30336">
    <property type="entry name" value="INNER MEMBRANE PROTEIN, PROBABLE PERMEASE"/>
    <property type="match status" value="1"/>
</dbReference>
<dbReference type="OrthoDB" id="9782395at2"/>
<organism evidence="3 4">
    <name type="scientific">Kutzneria buriramensis</name>
    <dbReference type="NCBI Taxonomy" id="1045776"/>
    <lineage>
        <taxon>Bacteria</taxon>
        <taxon>Bacillati</taxon>
        <taxon>Actinomycetota</taxon>
        <taxon>Actinomycetes</taxon>
        <taxon>Pseudonocardiales</taxon>
        <taxon>Pseudonocardiaceae</taxon>
        <taxon>Kutzneria</taxon>
    </lineage>
</organism>
<dbReference type="CDD" id="cd06259">
    <property type="entry name" value="YdcF-like"/>
    <property type="match status" value="1"/>
</dbReference>
<proteinExistence type="predicted"/>
<dbReference type="RefSeq" id="WP_116177407.1">
    <property type="nucleotide sequence ID" value="NZ_CP144375.1"/>
</dbReference>
<name>A0A3E0HD48_9PSEU</name>
<keyword evidence="1" id="KW-0472">Membrane</keyword>
<dbReference type="AlphaFoldDB" id="A0A3E0HD48"/>
<evidence type="ECO:0000313" key="3">
    <source>
        <dbReference type="EMBL" id="REH42582.1"/>
    </source>
</evidence>
<evidence type="ECO:0000313" key="4">
    <source>
        <dbReference type="Proteomes" id="UP000256269"/>
    </source>
</evidence>
<evidence type="ECO:0000259" key="2">
    <source>
        <dbReference type="Pfam" id="PF02698"/>
    </source>
</evidence>
<evidence type="ECO:0000256" key="1">
    <source>
        <dbReference type="SAM" id="Phobius"/>
    </source>
</evidence>
<dbReference type="InterPro" id="IPR051599">
    <property type="entry name" value="Cell_Envelope_Assoc"/>
</dbReference>
<comment type="caution">
    <text evidence="3">The sequence shown here is derived from an EMBL/GenBank/DDBJ whole genome shotgun (WGS) entry which is preliminary data.</text>
</comment>
<dbReference type="PANTHER" id="PTHR30336:SF20">
    <property type="entry name" value="DUF218 DOMAIN-CONTAINING PROTEIN"/>
    <property type="match status" value="1"/>
</dbReference>
<keyword evidence="1" id="KW-0812">Transmembrane</keyword>
<reference evidence="3 4" key="1">
    <citation type="submission" date="2018-08" db="EMBL/GenBank/DDBJ databases">
        <title>Genomic Encyclopedia of Archaeal and Bacterial Type Strains, Phase II (KMG-II): from individual species to whole genera.</title>
        <authorList>
            <person name="Goeker M."/>
        </authorList>
    </citation>
    <scope>NUCLEOTIDE SEQUENCE [LARGE SCALE GENOMIC DNA]</scope>
    <source>
        <strain evidence="3 4">DSM 45791</strain>
    </source>
</reference>
<dbReference type="InterPro" id="IPR003848">
    <property type="entry name" value="DUF218"/>
</dbReference>
<feature type="domain" description="DUF218" evidence="2">
    <location>
        <begin position="48"/>
        <end position="192"/>
    </location>
</feature>
<keyword evidence="4" id="KW-1185">Reference proteome</keyword>
<dbReference type="Pfam" id="PF02698">
    <property type="entry name" value="DUF218"/>
    <property type="match status" value="1"/>
</dbReference>
<accession>A0A3E0HD48</accession>
<dbReference type="GO" id="GO:0005886">
    <property type="term" value="C:plasma membrane"/>
    <property type="evidence" value="ECO:0007669"/>
    <property type="project" value="TreeGrafter"/>
</dbReference>
<protein>
    <submittedName>
        <fullName evidence="3">DUF218 domain-containing protein</fullName>
    </submittedName>
</protein>
<keyword evidence="1" id="KW-1133">Transmembrane helix</keyword>